<comment type="caution">
    <text evidence="2">The sequence shown here is derived from an EMBL/GenBank/DDBJ whole genome shotgun (WGS) entry which is preliminary data.</text>
</comment>
<dbReference type="AlphaFoldDB" id="A0A0B4GSI9"/>
<evidence type="ECO:0000313" key="2">
    <source>
        <dbReference type="EMBL" id="KID85598.1"/>
    </source>
</evidence>
<keyword evidence="3" id="KW-1185">Reference proteome</keyword>
<evidence type="ECO:0000313" key="3">
    <source>
        <dbReference type="Proteomes" id="UP000031192"/>
    </source>
</evidence>
<protein>
    <submittedName>
        <fullName evidence="2">Uncharacterized protein</fullName>
    </submittedName>
</protein>
<feature type="chain" id="PRO_5002089837" evidence="1">
    <location>
        <begin position="18"/>
        <end position="76"/>
    </location>
</feature>
<organism evidence="2 3">
    <name type="scientific">Metarhizium guizhouense (strain ARSEF 977)</name>
    <dbReference type="NCBI Taxonomy" id="1276136"/>
    <lineage>
        <taxon>Eukaryota</taxon>
        <taxon>Fungi</taxon>
        <taxon>Dikarya</taxon>
        <taxon>Ascomycota</taxon>
        <taxon>Pezizomycotina</taxon>
        <taxon>Sordariomycetes</taxon>
        <taxon>Hypocreomycetidae</taxon>
        <taxon>Hypocreales</taxon>
        <taxon>Clavicipitaceae</taxon>
        <taxon>Metarhizium</taxon>
    </lineage>
</organism>
<feature type="signal peptide" evidence="1">
    <location>
        <begin position="1"/>
        <end position="17"/>
    </location>
</feature>
<gene>
    <name evidence="2" type="ORF">MGU_07135</name>
</gene>
<sequence length="76" mass="8544">MKFIWTITAFVAVTVMAMPHGAHETREPSVYVRAPEPGCIKRTPNCGYTYIKRSEATEEVKDEDTYLKGKVTASHP</sequence>
<proteinExistence type="predicted"/>
<dbReference type="Proteomes" id="UP000031192">
    <property type="component" value="Unassembled WGS sequence"/>
</dbReference>
<evidence type="ECO:0000256" key="1">
    <source>
        <dbReference type="SAM" id="SignalP"/>
    </source>
</evidence>
<accession>A0A0B4GSI9</accession>
<dbReference type="HOGENOM" id="CLU_2655023_0_0_1"/>
<keyword evidence="1" id="KW-0732">Signal</keyword>
<reference evidence="2 3" key="1">
    <citation type="journal article" date="2014" name="Proc. Natl. Acad. Sci. U.S.A.">
        <title>Trajectory and genomic determinants of fungal-pathogen speciation and host adaptation.</title>
        <authorList>
            <person name="Hu X."/>
            <person name="Xiao G."/>
            <person name="Zheng P."/>
            <person name="Shang Y."/>
            <person name="Su Y."/>
            <person name="Zhang X."/>
            <person name="Liu X."/>
            <person name="Zhan S."/>
            <person name="St Leger R.J."/>
            <person name="Wang C."/>
        </authorList>
    </citation>
    <scope>NUCLEOTIDE SEQUENCE [LARGE SCALE GENOMIC DNA]</scope>
    <source>
        <strain evidence="2 3">ARSEF 977</strain>
    </source>
</reference>
<dbReference type="EMBL" id="AZNH01000028">
    <property type="protein sequence ID" value="KID85598.1"/>
    <property type="molecule type" value="Genomic_DNA"/>
</dbReference>
<name>A0A0B4GSI9_METGA</name>